<proteinExistence type="inferred from homology"/>
<accession>A0A1Y1IKD9</accession>
<evidence type="ECO:0000256" key="2">
    <source>
        <dbReference type="ARBA" id="ARBA00022670"/>
    </source>
</evidence>
<keyword evidence="3 5" id="KW-0479">Metal-binding</keyword>
<evidence type="ECO:0000259" key="7">
    <source>
        <dbReference type="Pfam" id="PF00557"/>
    </source>
</evidence>
<feature type="binding site" evidence="5">
    <location>
        <position position="245"/>
    </location>
    <ligand>
        <name>a divalent metal cation</name>
        <dbReference type="ChEBI" id="CHEBI:60240"/>
        <label>1</label>
    </ligand>
</feature>
<dbReference type="InterPro" id="IPR002467">
    <property type="entry name" value="Pept_M24A_MAP1"/>
</dbReference>
<keyword evidence="2 5" id="KW-0645">Protease</keyword>
<dbReference type="Pfam" id="PF00557">
    <property type="entry name" value="Peptidase_M24"/>
    <property type="match status" value="1"/>
</dbReference>
<feature type="binding site" evidence="5">
    <location>
        <position position="308"/>
    </location>
    <ligand>
        <name>a divalent metal cation</name>
        <dbReference type="ChEBI" id="CHEBI:60240"/>
        <label>2</label>
        <note>catalytic</note>
    </ligand>
</feature>
<dbReference type="GO" id="GO:0006508">
    <property type="term" value="P:proteolysis"/>
    <property type="evidence" value="ECO:0007669"/>
    <property type="project" value="UniProtKB-KW"/>
</dbReference>
<dbReference type="Gene3D" id="3.90.230.10">
    <property type="entry name" value="Creatinase/methionine aminopeptidase superfamily"/>
    <property type="match status" value="1"/>
</dbReference>
<evidence type="ECO:0000256" key="1">
    <source>
        <dbReference type="ARBA" id="ARBA00022438"/>
    </source>
</evidence>
<dbReference type="PANTHER" id="PTHR43330:SF8">
    <property type="entry name" value="METHIONINE AMINOPEPTIDASE 1D, MITOCHONDRIAL"/>
    <property type="match status" value="1"/>
</dbReference>
<protein>
    <recommendedName>
        <fullName evidence="6">Methionine aminopeptidase</fullName>
        <ecNumber evidence="6">3.4.11.18</ecNumber>
    </recommendedName>
</protein>
<feature type="domain" description="Peptidase M24" evidence="7">
    <location>
        <begin position="152"/>
        <end position="378"/>
    </location>
</feature>
<organism evidence="8 9">
    <name type="scientific">Klebsormidium nitens</name>
    <name type="common">Green alga</name>
    <name type="synonym">Ulothrix nitens</name>
    <dbReference type="NCBI Taxonomy" id="105231"/>
    <lineage>
        <taxon>Eukaryota</taxon>
        <taxon>Viridiplantae</taxon>
        <taxon>Streptophyta</taxon>
        <taxon>Klebsormidiophyceae</taxon>
        <taxon>Klebsormidiales</taxon>
        <taxon>Klebsormidiaceae</taxon>
        <taxon>Klebsormidium</taxon>
    </lineage>
</organism>
<name>A0A1Y1IKD9_KLENI</name>
<dbReference type="OrthoDB" id="3209743at2759"/>
<comment type="catalytic activity">
    <reaction evidence="5 6">
        <text>Release of N-terminal amino acids, preferentially methionine, from peptides and arylamides.</text>
        <dbReference type="EC" id="3.4.11.18"/>
    </reaction>
</comment>
<dbReference type="EMBL" id="DF237388">
    <property type="protein sequence ID" value="GAQ88558.1"/>
    <property type="molecule type" value="Genomic_DNA"/>
</dbReference>
<dbReference type="CDD" id="cd01086">
    <property type="entry name" value="MetAP1"/>
    <property type="match status" value="1"/>
</dbReference>
<feature type="binding site" evidence="5">
    <location>
        <position position="315"/>
    </location>
    <ligand>
        <name>substrate</name>
    </ligand>
</feature>
<evidence type="ECO:0000313" key="8">
    <source>
        <dbReference type="EMBL" id="GAQ88558.1"/>
    </source>
</evidence>
<evidence type="ECO:0000313" key="9">
    <source>
        <dbReference type="Proteomes" id="UP000054558"/>
    </source>
</evidence>
<evidence type="ECO:0000256" key="3">
    <source>
        <dbReference type="ARBA" id="ARBA00022723"/>
    </source>
</evidence>
<dbReference type="STRING" id="105231.A0A1Y1IKD9"/>
<evidence type="ECO:0000256" key="6">
    <source>
        <dbReference type="RuleBase" id="RU003653"/>
    </source>
</evidence>
<feature type="binding site" evidence="5">
    <location>
        <position position="340"/>
    </location>
    <ligand>
        <name>a divalent metal cation</name>
        <dbReference type="ChEBI" id="CHEBI:60240"/>
        <label>2</label>
        <note>catalytic</note>
    </ligand>
</feature>
<gene>
    <name evidence="8" type="ORF">KFL_004390060</name>
</gene>
<keyword evidence="9" id="KW-1185">Reference proteome</keyword>
<comment type="similarity">
    <text evidence="5">Belongs to the peptidase M24A family. Methionine aminopeptidase type 1 subfamily.</text>
</comment>
<dbReference type="NCBIfam" id="TIGR00500">
    <property type="entry name" value="met_pdase_I"/>
    <property type="match status" value="1"/>
</dbReference>
<dbReference type="PANTHER" id="PTHR43330">
    <property type="entry name" value="METHIONINE AMINOPEPTIDASE"/>
    <property type="match status" value="1"/>
</dbReference>
<evidence type="ECO:0000256" key="5">
    <source>
        <dbReference type="HAMAP-Rule" id="MF_03174"/>
    </source>
</evidence>
<comment type="cofactor">
    <cofactor evidence="5">
        <name>Co(2+)</name>
        <dbReference type="ChEBI" id="CHEBI:48828"/>
    </cofactor>
    <cofactor evidence="5">
        <name>Zn(2+)</name>
        <dbReference type="ChEBI" id="CHEBI:29105"/>
    </cofactor>
    <cofactor evidence="5">
        <name>Mn(2+)</name>
        <dbReference type="ChEBI" id="CHEBI:29035"/>
    </cofactor>
    <cofactor evidence="5">
        <name>Fe(2+)</name>
        <dbReference type="ChEBI" id="CHEBI:29033"/>
    </cofactor>
    <text evidence="5">Binds 2 divalent metal cations per subunit. Has a high-affinity and a low affinity metal-binding site. The true nature of the physiological cofactor is under debate. The enzyme is active with cobalt, zinc, manganese or divalent iron ions. Most likely, methionine aminopeptidases function as mononuclear Fe(2+)-metalloproteases under physiological conditions, and the catalytically relevant metal-binding site has been assigned to the histidine-containing high-affinity site.</text>
</comment>
<dbReference type="OMA" id="RGAESCY"/>
<sequence>MASMTSGSLRCASSLRLQLAGPASLQRIQDLPPGIVVPSALCLTSARVQRRELSGSAASDFANGAQLLQESTERPREAQRSFMVTARKFGLMELMKPTRERGPGSKRLERGQVSPTLVVPPNIPRPSYAESGVSPPFEEDHLQIHDAEGIKRMRAAGKLAAEVRDYAGTLVKPGVTTDSIDKAVHKMIIEAGAYPSPLNYGRFPKSVCTSVNECICHGIPDSRPLEDGDIINIDVTVFLNGYHGDTSATFFCGNVAPEARRLVAATKEALDAAIAICAPGVPYNKIGKTIHAIGDKYKLGVVHQYIGHGVGQIFHSGPTILHNRNNKPGVMVKNQTFTIEPMFTLGGVRDRVWSDNWTSVTVDGSWSAQFEHTLLITDNGVEILTAP</sequence>
<dbReference type="InterPro" id="IPR036005">
    <property type="entry name" value="Creatinase/aminopeptidase-like"/>
</dbReference>
<dbReference type="Proteomes" id="UP000054558">
    <property type="component" value="Unassembled WGS sequence"/>
</dbReference>
<dbReference type="AlphaFoldDB" id="A0A1Y1IKD9"/>
<reference evidence="8 9" key="1">
    <citation type="journal article" date="2014" name="Nat. Commun.">
        <title>Klebsormidium flaccidum genome reveals primary factors for plant terrestrial adaptation.</title>
        <authorList>
            <person name="Hori K."/>
            <person name="Maruyama F."/>
            <person name="Fujisawa T."/>
            <person name="Togashi T."/>
            <person name="Yamamoto N."/>
            <person name="Seo M."/>
            <person name="Sato S."/>
            <person name="Yamada T."/>
            <person name="Mori H."/>
            <person name="Tajima N."/>
            <person name="Moriyama T."/>
            <person name="Ikeuchi M."/>
            <person name="Watanabe M."/>
            <person name="Wada H."/>
            <person name="Kobayashi K."/>
            <person name="Saito M."/>
            <person name="Masuda T."/>
            <person name="Sasaki-Sekimoto Y."/>
            <person name="Mashiguchi K."/>
            <person name="Awai K."/>
            <person name="Shimojima M."/>
            <person name="Masuda S."/>
            <person name="Iwai M."/>
            <person name="Nobusawa T."/>
            <person name="Narise T."/>
            <person name="Kondo S."/>
            <person name="Saito H."/>
            <person name="Sato R."/>
            <person name="Murakawa M."/>
            <person name="Ihara Y."/>
            <person name="Oshima-Yamada Y."/>
            <person name="Ohtaka K."/>
            <person name="Satoh M."/>
            <person name="Sonobe K."/>
            <person name="Ishii M."/>
            <person name="Ohtani R."/>
            <person name="Kanamori-Sato M."/>
            <person name="Honoki R."/>
            <person name="Miyazaki D."/>
            <person name="Mochizuki H."/>
            <person name="Umetsu J."/>
            <person name="Higashi K."/>
            <person name="Shibata D."/>
            <person name="Kamiya Y."/>
            <person name="Sato N."/>
            <person name="Nakamura Y."/>
            <person name="Tabata S."/>
            <person name="Ida S."/>
            <person name="Kurokawa K."/>
            <person name="Ohta H."/>
        </authorList>
    </citation>
    <scope>NUCLEOTIDE SEQUENCE [LARGE SCALE GENOMIC DNA]</scope>
    <source>
        <strain evidence="8 9">NIES-2285</strain>
    </source>
</reference>
<feature type="binding site" evidence="5">
    <location>
        <position position="371"/>
    </location>
    <ligand>
        <name>a divalent metal cation</name>
        <dbReference type="ChEBI" id="CHEBI:60240"/>
        <label>1</label>
    </ligand>
</feature>
<dbReference type="PRINTS" id="PR00599">
    <property type="entry name" value="MAPEPTIDASE"/>
</dbReference>
<feature type="binding site" evidence="5">
    <location>
        <position position="217"/>
    </location>
    <ligand>
        <name>substrate</name>
    </ligand>
</feature>
<feature type="binding site" evidence="5">
    <location>
        <position position="234"/>
    </location>
    <ligand>
        <name>a divalent metal cation</name>
        <dbReference type="ChEBI" id="CHEBI:60240"/>
        <label>1</label>
    </ligand>
</feature>
<keyword evidence="4 5" id="KW-0378">Hydrolase</keyword>
<dbReference type="HAMAP" id="MF_01974">
    <property type="entry name" value="MetAP_1"/>
    <property type="match status" value="1"/>
</dbReference>
<keyword evidence="1 5" id="KW-0031">Aminopeptidase</keyword>
<feature type="binding site" evidence="5">
    <location>
        <position position="245"/>
    </location>
    <ligand>
        <name>a divalent metal cation</name>
        <dbReference type="ChEBI" id="CHEBI:60240"/>
        <label>2</label>
        <note>catalytic</note>
    </ligand>
</feature>
<evidence type="ECO:0000256" key="4">
    <source>
        <dbReference type="ARBA" id="ARBA00022801"/>
    </source>
</evidence>
<comment type="function">
    <text evidence="6">Cotranslationally removes the N-terminal methionine from nascent proteins. The N-terminal methionine is often cleaved when the second residue in the primary sequence is small and uncharged (Met-Ala-, Cys, Gly, Pro, Ser, Thr, or Val).</text>
</comment>
<feature type="binding site" evidence="5">
    <location>
        <position position="371"/>
    </location>
    <ligand>
        <name>a divalent metal cation</name>
        <dbReference type="ChEBI" id="CHEBI:60240"/>
        <label>2</label>
        <note>catalytic</note>
    </ligand>
</feature>
<dbReference type="GO" id="GO:0004239">
    <property type="term" value="F:initiator methionyl aminopeptidase activity"/>
    <property type="evidence" value="ECO:0007669"/>
    <property type="project" value="UniProtKB-UniRule"/>
</dbReference>
<dbReference type="InterPro" id="IPR001714">
    <property type="entry name" value="Pept_M24_MAP"/>
</dbReference>
<dbReference type="GO" id="GO:0046872">
    <property type="term" value="F:metal ion binding"/>
    <property type="evidence" value="ECO:0007669"/>
    <property type="project" value="UniProtKB-UniRule"/>
</dbReference>
<dbReference type="GO" id="GO:0070006">
    <property type="term" value="F:metalloaminopeptidase activity"/>
    <property type="evidence" value="ECO:0000318"/>
    <property type="project" value="GO_Central"/>
</dbReference>
<dbReference type="EC" id="3.4.11.18" evidence="6"/>
<dbReference type="SUPFAM" id="SSF55920">
    <property type="entry name" value="Creatinase/aminopeptidase"/>
    <property type="match status" value="1"/>
</dbReference>
<dbReference type="InterPro" id="IPR000994">
    <property type="entry name" value="Pept_M24"/>
</dbReference>